<dbReference type="InterPro" id="IPR024079">
    <property type="entry name" value="MetalloPept_cat_dom_sf"/>
</dbReference>
<dbReference type="Proteomes" id="UP000008895">
    <property type="component" value="Chromosome"/>
</dbReference>
<dbReference type="STRING" id="860228.Ccan_02260"/>
<reference evidence="3 4" key="1">
    <citation type="journal article" date="2011" name="J. Bacteriol.">
        <title>Complete genome sequence of the dog commensal and human pathogen Capnocytophaga canimorsus strain 5.</title>
        <authorList>
            <person name="Manfredi P."/>
            <person name="Pagni M."/>
            <person name="Cornelis G.R."/>
        </authorList>
    </citation>
    <scope>NUCLEOTIDE SEQUENCE [LARGE SCALE GENOMIC DNA]</scope>
    <source>
        <strain evidence="4">5</strain>
    </source>
</reference>
<evidence type="ECO:0000313" key="4">
    <source>
        <dbReference type="Proteomes" id="UP000008895"/>
    </source>
</evidence>
<dbReference type="HOGENOM" id="CLU_007725_0_0_10"/>
<feature type="compositionally biased region" description="Basic and acidic residues" evidence="1">
    <location>
        <begin position="1028"/>
        <end position="1037"/>
    </location>
</feature>
<dbReference type="eggNOG" id="COG3210">
    <property type="taxonomic scope" value="Bacteria"/>
</dbReference>
<dbReference type="eggNOG" id="COG2304">
    <property type="taxonomic scope" value="Bacteria"/>
</dbReference>
<dbReference type="Pfam" id="PF13688">
    <property type="entry name" value="Reprolysin_5"/>
    <property type="match status" value="1"/>
</dbReference>
<sequence length="1160" mass="131014">MKNLILKKYCSMKYYISLIFSFISFGQVAFAQETIKTSTKSIDVIHLFSAGNNIEWAVPISENEKILLQWEERNTSFTEKEGIRTFVGYNNDEFVATLSISKDQKILGNFEWKQTQWDIKTSDDGYIILFSEEKGGKCGLCSDGNCHLHHPKTPQQTPFSRPATEKNTYHIHSDEILRVYRLAVLVDWYYYSREGSIEAVKKYWSSLEAVLNEIYMRDIGIKFEIVNDEKLIFNTSDKQTFDNKTSRYIINNSTLKINQLIGEDNYDVGIVIAKSRSRNNGLAVLGGAFDASKKAAAVAIKSYATIGHELGHMFGSLHTFTTGGDSTIKTEPENGTSIMSYGSPRDFFSLPSIYFIRRRILGDGAYYQDRVRTILKKEWLKGENPVFGIDTKNKAPIIDVSKLESEYRLPKETFFQFTINATDPDNDPLLYAIHQADIKNDETSSVAEFVTEKSSSVNTKAYYTHWVTENGFLRKQYDLKVGKEYTFWLGVNDTKNTLNERSNHATRYDMHEAKVKFVEGKPFKITKFEGKKYKMGEKVTLTWDVDQTLFQNTKVRILLSDDFGKTFKHILVPETENDGSCEIVMPNVAIGRKVYYTDQNGRPIFHSGLGLIKVEVLDHIAFALTDNDITTGEGGFEIEKSVITLNNLPEKYVVVNQESEIPLKANVTATSTCGSNPVTIVNKEEKNGNITTRTWTATDDCNNQTSFVQYIEVKLLPESVEPLQFVGTLPKDFVTYCHNAYTENEAPQLQVIGGKSPKVYLTENKQLFGDQKGFQIKRVWVAVDEVAKTISHTQYIVVRDIEKPKLSAYPQDMVVKSRSEVPQRAELTATDCGNKIEVKSSTDDRINNQGKEVIIYSWLATDSYGNEEYYEQTITIDPDATPPPPIDLKFITTPPASISATCNAVLSADYSQFATDGCPSVNITHTDTKINGSCANTYTIKRLYTATGCDRSVSFEQIISVTDDKAPTFSGTLPTDISVEENNIPTQIDLTATDNCSENIQVTKSQEERQENGNKVIIYKWEASDDCGNKTTHEQKVTVKKSSKPTPPTGGVQPPTGTEPTQEMIVYNGVSTESGSENYLKFEPIENYKNLQIEIFNELGQKVYESKNYQKKGEVFRGYANVKGVFRKGKRLPTGTYFYVLKYQDITGKSNTKQGYLFVR</sequence>
<dbReference type="Gene3D" id="3.40.390.10">
    <property type="entry name" value="Collagenase (Catalytic Domain)"/>
    <property type="match status" value="1"/>
</dbReference>
<dbReference type="AlphaFoldDB" id="F9YQR1"/>
<evidence type="ECO:0000313" key="3">
    <source>
        <dbReference type="EMBL" id="AEK22348.1"/>
    </source>
</evidence>
<dbReference type="Pfam" id="PF13585">
    <property type="entry name" value="CHU_C"/>
    <property type="match status" value="1"/>
</dbReference>
<evidence type="ECO:0000256" key="1">
    <source>
        <dbReference type="SAM" id="MobiDB-lite"/>
    </source>
</evidence>
<proteinExistence type="predicted"/>
<dbReference type="GO" id="GO:0008237">
    <property type="term" value="F:metallopeptidase activity"/>
    <property type="evidence" value="ECO:0007669"/>
    <property type="project" value="InterPro"/>
</dbReference>
<feature type="region of interest" description="Disordered" evidence="1">
    <location>
        <begin position="1028"/>
        <end position="1061"/>
    </location>
</feature>
<protein>
    <submittedName>
        <fullName evidence="3">Uncharacterized protein</fullName>
    </submittedName>
</protein>
<dbReference type="eggNOG" id="COG4935">
    <property type="taxonomic scope" value="Bacteria"/>
</dbReference>
<keyword evidence="4" id="KW-1185">Reference proteome</keyword>
<evidence type="ECO:0000256" key="2">
    <source>
        <dbReference type="SAM" id="SignalP"/>
    </source>
</evidence>
<keyword evidence="2" id="KW-0732">Signal</keyword>
<name>F9YQR1_CAPCC</name>
<dbReference type="EMBL" id="CP002113">
    <property type="protein sequence ID" value="AEK22348.1"/>
    <property type="molecule type" value="Genomic_DNA"/>
</dbReference>
<feature type="compositionally biased region" description="Low complexity" evidence="1">
    <location>
        <begin position="1049"/>
        <end position="1061"/>
    </location>
</feature>
<accession>F9YQR1</accession>
<dbReference type="SUPFAM" id="SSF55486">
    <property type="entry name" value="Metalloproteases ('zincins'), catalytic domain"/>
    <property type="match status" value="1"/>
</dbReference>
<dbReference type="KEGG" id="ccm:Ccan_02260"/>
<gene>
    <name evidence="3" type="ordered locus">Ccan_02260</name>
</gene>
<organism evidence="3 4">
    <name type="scientific">Capnocytophaga canimorsus (strain 5)</name>
    <dbReference type="NCBI Taxonomy" id="860228"/>
    <lineage>
        <taxon>Bacteria</taxon>
        <taxon>Pseudomonadati</taxon>
        <taxon>Bacteroidota</taxon>
        <taxon>Flavobacteriia</taxon>
        <taxon>Flavobacteriales</taxon>
        <taxon>Flavobacteriaceae</taxon>
        <taxon>Capnocytophaga</taxon>
    </lineage>
</organism>
<feature type="chain" id="PRO_5003392305" evidence="2">
    <location>
        <begin position="32"/>
        <end position="1160"/>
    </location>
</feature>
<feature type="signal peptide" evidence="2">
    <location>
        <begin position="1"/>
        <end position="31"/>
    </location>
</feature>